<evidence type="ECO:0000313" key="3">
    <source>
        <dbReference type="Proteomes" id="UP000296049"/>
    </source>
</evidence>
<organism evidence="2 3">
    <name type="scientific">Anas platyrhynchos</name>
    <name type="common">Mallard</name>
    <name type="synonym">Anas boschas</name>
    <dbReference type="NCBI Taxonomy" id="8839"/>
    <lineage>
        <taxon>Eukaryota</taxon>
        <taxon>Metazoa</taxon>
        <taxon>Chordata</taxon>
        <taxon>Craniata</taxon>
        <taxon>Vertebrata</taxon>
        <taxon>Euteleostomi</taxon>
        <taxon>Archelosauria</taxon>
        <taxon>Archosauria</taxon>
        <taxon>Dinosauria</taxon>
        <taxon>Saurischia</taxon>
        <taxon>Theropoda</taxon>
        <taxon>Coelurosauria</taxon>
        <taxon>Aves</taxon>
        <taxon>Neognathae</taxon>
        <taxon>Galloanserae</taxon>
        <taxon>Anseriformes</taxon>
        <taxon>Anatidae</taxon>
        <taxon>Anatinae</taxon>
        <taxon>Anas</taxon>
    </lineage>
</organism>
<dbReference type="AlphaFoldDB" id="R0M6V0"/>
<proteinExistence type="predicted"/>
<feature type="region of interest" description="Disordered" evidence="1">
    <location>
        <begin position="44"/>
        <end position="76"/>
    </location>
</feature>
<accession>R0M6V0</accession>
<reference evidence="3" key="1">
    <citation type="journal article" date="2013" name="Nat. Genet.">
        <title>The duck genome and transcriptome provide insight into an avian influenza virus reservoir species.</title>
        <authorList>
            <person name="Huang Y."/>
            <person name="Li Y."/>
            <person name="Burt D.W."/>
            <person name="Chen H."/>
            <person name="Zhang Y."/>
            <person name="Qian W."/>
            <person name="Kim H."/>
            <person name="Gan S."/>
            <person name="Zhao Y."/>
            <person name="Li J."/>
            <person name="Yi K."/>
            <person name="Feng H."/>
            <person name="Zhu P."/>
            <person name="Li B."/>
            <person name="Liu Q."/>
            <person name="Fairley S."/>
            <person name="Magor K.E."/>
            <person name="Du Z."/>
            <person name="Hu X."/>
            <person name="Goodman L."/>
            <person name="Tafer H."/>
            <person name="Vignal A."/>
            <person name="Lee T."/>
            <person name="Kim K.W."/>
            <person name="Sheng Z."/>
            <person name="An Y."/>
            <person name="Searle S."/>
            <person name="Herrero J."/>
            <person name="Groenen M.A."/>
            <person name="Crooijmans R.P."/>
            <person name="Faraut T."/>
            <person name="Cai Q."/>
            <person name="Webster R.G."/>
            <person name="Aldridge J.R."/>
            <person name="Warren W.C."/>
            <person name="Bartschat S."/>
            <person name="Kehr S."/>
            <person name="Marz M."/>
            <person name="Stadler P.F."/>
            <person name="Smith J."/>
            <person name="Kraus R.H."/>
            <person name="Zhao Y."/>
            <person name="Ren L."/>
            <person name="Fei J."/>
            <person name="Morisson M."/>
            <person name="Kaiser P."/>
            <person name="Griffin D.K."/>
            <person name="Rao M."/>
            <person name="Pitel F."/>
            <person name="Wang J."/>
            <person name="Li N."/>
        </authorList>
    </citation>
    <scope>NUCLEOTIDE SEQUENCE [LARGE SCALE GENOMIC DNA]</scope>
</reference>
<feature type="region of interest" description="Disordered" evidence="1">
    <location>
        <begin position="1"/>
        <end position="28"/>
    </location>
</feature>
<feature type="non-terminal residue" evidence="2">
    <location>
        <position position="76"/>
    </location>
</feature>
<feature type="non-terminal residue" evidence="2">
    <location>
        <position position="1"/>
    </location>
</feature>
<gene>
    <name evidence="2" type="ORF">Anapl_05764</name>
</gene>
<dbReference type="Proteomes" id="UP000296049">
    <property type="component" value="Unassembled WGS sequence"/>
</dbReference>
<sequence>LPAGFSFPQGLPGRLPRSETPLLGGPGFRGGDLHGCLRSAELRRAQRGEDGPGLPELPEERWGLARGTRPAAAAGS</sequence>
<name>R0M6V0_ANAPL</name>
<keyword evidence="3" id="KW-1185">Reference proteome</keyword>
<dbReference type="EMBL" id="KB742452">
    <property type="protein sequence ID" value="EOB08348.1"/>
    <property type="molecule type" value="Genomic_DNA"/>
</dbReference>
<evidence type="ECO:0000313" key="2">
    <source>
        <dbReference type="EMBL" id="EOB08348.1"/>
    </source>
</evidence>
<evidence type="ECO:0000256" key="1">
    <source>
        <dbReference type="SAM" id="MobiDB-lite"/>
    </source>
</evidence>
<protein>
    <submittedName>
        <fullName evidence="2">Uncharacterized protein</fullName>
    </submittedName>
</protein>